<dbReference type="Gene3D" id="3.55.50.30">
    <property type="match status" value="1"/>
</dbReference>
<dbReference type="Pfam" id="PF16344">
    <property type="entry name" value="FecR_C"/>
    <property type="match status" value="1"/>
</dbReference>
<gene>
    <name evidence="3" type="ORF">GCM10023313_16390</name>
</gene>
<sequence>MTPAELKDLFERYSKNQVTEAEKQLVDDWYASYTESQLNPDDEQRLQADIRGLIKLETEKPEAKVRTIKFMRYAAAVAILLVSVSLFIRKKAPVLLNSVSGKERFTQIKTKTGEVKKISLPDGSSVWLNANSEIRISDDFQNRQQRSIYLDEGEAFFEVTKNPRRPFLVKTPHVTTRVLGTSFNIKAYQTLKRAIVTVRTGKVQVTNSKKLLAILTPSMQVTYNTVNDKKRIETVDGSVARAWTEGKLVFNKANFDDLAFAIANIYGIQLKSKNKAAAGYRYNIHINTSRTLEETLRVICSVHQNQYRRINNEVIIY</sequence>
<dbReference type="RefSeq" id="WP_345330570.1">
    <property type="nucleotide sequence ID" value="NZ_BAABJI010000002.1"/>
</dbReference>
<keyword evidence="4" id="KW-1185">Reference proteome</keyword>
<dbReference type="InterPro" id="IPR006860">
    <property type="entry name" value="FecR"/>
</dbReference>
<evidence type="ECO:0000313" key="4">
    <source>
        <dbReference type="Proteomes" id="UP001501436"/>
    </source>
</evidence>
<dbReference type="PANTHER" id="PTHR30273:SF2">
    <property type="entry name" value="PROTEIN FECR"/>
    <property type="match status" value="1"/>
</dbReference>
<dbReference type="InterPro" id="IPR012373">
    <property type="entry name" value="Ferrdict_sens_TM"/>
</dbReference>
<dbReference type="EMBL" id="BAABJI010000002">
    <property type="protein sequence ID" value="GAA4913829.1"/>
    <property type="molecule type" value="Genomic_DNA"/>
</dbReference>
<evidence type="ECO:0000259" key="1">
    <source>
        <dbReference type="Pfam" id="PF04773"/>
    </source>
</evidence>
<reference evidence="4" key="1">
    <citation type="journal article" date="2019" name="Int. J. Syst. Evol. Microbiol.">
        <title>The Global Catalogue of Microorganisms (GCM) 10K type strain sequencing project: providing services to taxonomists for standard genome sequencing and annotation.</title>
        <authorList>
            <consortium name="The Broad Institute Genomics Platform"/>
            <consortium name="The Broad Institute Genome Sequencing Center for Infectious Disease"/>
            <person name="Wu L."/>
            <person name="Ma J."/>
        </authorList>
    </citation>
    <scope>NUCLEOTIDE SEQUENCE [LARGE SCALE GENOMIC DNA]</scope>
    <source>
        <strain evidence="4">JCM 18283</strain>
    </source>
</reference>
<feature type="domain" description="Protein FecR C-terminal" evidence="2">
    <location>
        <begin position="247"/>
        <end position="316"/>
    </location>
</feature>
<name>A0ABP9FSW4_9SPHI</name>
<dbReference type="Pfam" id="PF04773">
    <property type="entry name" value="FecR"/>
    <property type="match status" value="1"/>
</dbReference>
<dbReference type="InterPro" id="IPR032508">
    <property type="entry name" value="FecR_C"/>
</dbReference>
<accession>A0ABP9FSW4</accession>
<evidence type="ECO:0000313" key="3">
    <source>
        <dbReference type="EMBL" id="GAA4913829.1"/>
    </source>
</evidence>
<evidence type="ECO:0000259" key="2">
    <source>
        <dbReference type="Pfam" id="PF16344"/>
    </source>
</evidence>
<feature type="domain" description="FecR protein" evidence="1">
    <location>
        <begin position="107"/>
        <end position="204"/>
    </location>
</feature>
<dbReference type="Proteomes" id="UP001501436">
    <property type="component" value="Unassembled WGS sequence"/>
</dbReference>
<evidence type="ECO:0008006" key="5">
    <source>
        <dbReference type="Google" id="ProtNLM"/>
    </source>
</evidence>
<comment type="caution">
    <text evidence="3">The sequence shown here is derived from an EMBL/GenBank/DDBJ whole genome shotgun (WGS) entry which is preliminary data.</text>
</comment>
<dbReference type="Gene3D" id="2.60.120.1440">
    <property type="match status" value="1"/>
</dbReference>
<organism evidence="3 4">
    <name type="scientific">Mucilaginibacter defluvii</name>
    <dbReference type="NCBI Taxonomy" id="1196019"/>
    <lineage>
        <taxon>Bacteria</taxon>
        <taxon>Pseudomonadati</taxon>
        <taxon>Bacteroidota</taxon>
        <taxon>Sphingobacteriia</taxon>
        <taxon>Sphingobacteriales</taxon>
        <taxon>Sphingobacteriaceae</taxon>
        <taxon>Mucilaginibacter</taxon>
    </lineage>
</organism>
<dbReference type="PIRSF" id="PIRSF018266">
    <property type="entry name" value="FecR"/>
    <property type="match status" value="1"/>
</dbReference>
<protein>
    <recommendedName>
        <fullName evidence="5">FecR family protein</fullName>
    </recommendedName>
</protein>
<proteinExistence type="predicted"/>
<dbReference type="PANTHER" id="PTHR30273">
    <property type="entry name" value="PERIPLASMIC SIGNAL SENSOR AND SIGMA FACTOR ACTIVATOR FECR-RELATED"/>
    <property type="match status" value="1"/>
</dbReference>